<protein>
    <recommendedName>
        <fullName evidence="4">SP-RING-type domain-containing protein</fullName>
    </recommendedName>
</protein>
<dbReference type="InterPro" id="IPR013083">
    <property type="entry name" value="Znf_RING/FYVE/PHD"/>
</dbReference>
<keyword evidence="2" id="KW-0863">Zinc-finger</keyword>
<gene>
    <name evidence="5" type="ORF">CMU_026660</name>
</gene>
<dbReference type="CDD" id="cd16651">
    <property type="entry name" value="SPL-RING_NSE2"/>
    <property type="match status" value="1"/>
</dbReference>
<evidence type="ECO:0000313" key="5">
    <source>
        <dbReference type="EMBL" id="EEA05658.1"/>
    </source>
</evidence>
<evidence type="ECO:0000256" key="3">
    <source>
        <dbReference type="ARBA" id="ARBA00022833"/>
    </source>
</evidence>
<feature type="domain" description="SP-RING-type" evidence="4">
    <location>
        <begin position="113"/>
        <end position="177"/>
    </location>
</feature>
<evidence type="ECO:0000256" key="1">
    <source>
        <dbReference type="ARBA" id="ARBA00022723"/>
    </source>
</evidence>
<keyword evidence="1" id="KW-0479">Metal-binding</keyword>
<dbReference type="RefSeq" id="XP_002140007.1">
    <property type="nucleotide sequence ID" value="XM_002139971.1"/>
</dbReference>
<evidence type="ECO:0000256" key="2">
    <source>
        <dbReference type="ARBA" id="ARBA00022771"/>
    </source>
</evidence>
<dbReference type="OrthoDB" id="26899at2759"/>
<organism evidence="5 6">
    <name type="scientific">Cryptosporidium muris (strain RN66)</name>
    <dbReference type="NCBI Taxonomy" id="441375"/>
    <lineage>
        <taxon>Eukaryota</taxon>
        <taxon>Sar</taxon>
        <taxon>Alveolata</taxon>
        <taxon>Apicomplexa</taxon>
        <taxon>Conoidasida</taxon>
        <taxon>Coccidia</taxon>
        <taxon>Eucoccidiorida</taxon>
        <taxon>Eimeriorina</taxon>
        <taxon>Cryptosporidiidae</taxon>
        <taxon>Cryptosporidium</taxon>
    </lineage>
</organism>
<dbReference type="STRING" id="441375.B6ABA6"/>
<name>B6ABA6_CRYMR</name>
<dbReference type="GO" id="GO:0008270">
    <property type="term" value="F:zinc ion binding"/>
    <property type="evidence" value="ECO:0007669"/>
    <property type="project" value="UniProtKB-KW"/>
</dbReference>
<dbReference type="Proteomes" id="UP000001460">
    <property type="component" value="Unassembled WGS sequence"/>
</dbReference>
<evidence type="ECO:0000259" key="4">
    <source>
        <dbReference type="Pfam" id="PF11789"/>
    </source>
</evidence>
<dbReference type="GeneID" id="6994839"/>
<keyword evidence="6" id="KW-1185">Reference proteome</keyword>
<dbReference type="InterPro" id="IPR004181">
    <property type="entry name" value="Znf_MIZ"/>
</dbReference>
<dbReference type="OMA" id="DSTCITH"/>
<dbReference type="VEuPathDB" id="CryptoDB:CMU_026660"/>
<keyword evidence="3" id="KW-0862">Zinc</keyword>
<dbReference type="Gene3D" id="3.30.40.10">
    <property type="entry name" value="Zinc/RING finger domain, C3HC4 (zinc finger)"/>
    <property type="match status" value="1"/>
</dbReference>
<dbReference type="EMBL" id="DS989727">
    <property type="protein sequence ID" value="EEA05658.1"/>
    <property type="molecule type" value="Genomic_DNA"/>
</dbReference>
<proteinExistence type="predicted"/>
<evidence type="ECO:0000313" key="6">
    <source>
        <dbReference type="Proteomes" id="UP000001460"/>
    </source>
</evidence>
<dbReference type="AlphaFoldDB" id="B6ABA6"/>
<accession>B6ABA6</accession>
<dbReference type="Pfam" id="PF11789">
    <property type="entry name" value="zf-Nse"/>
    <property type="match status" value="1"/>
</dbReference>
<reference evidence="5" key="1">
    <citation type="submission" date="2008-06" db="EMBL/GenBank/DDBJ databases">
        <authorList>
            <person name="Lorenzi H."/>
            <person name="Inman J."/>
            <person name="Miller J."/>
            <person name="Schobel S."/>
            <person name="Amedeo P."/>
            <person name="Caler E.V."/>
            <person name="da Silva J."/>
        </authorList>
    </citation>
    <scope>NUCLEOTIDE SEQUENCE [LARGE SCALE GENOMIC DNA]</scope>
    <source>
        <strain evidence="5">RN66</strain>
    </source>
</reference>
<sequence length="227" mass="26152">MNSILRKYLQYIQDTVDIIQVTIDHLDLSENLSNSEKLLFVNLVEKLENLILWSKSSLYGNEQLIYNPEIKYNIDNTNDSTCITHAVKNILIVESSEENELCELHNNEALSTITRKVLPKICSLTRQVFQHPFSHRYIKDSNINLENICKNHVFEKEAIMKYLGKHKKMVCPIAGCNKLIIKRFLTEDVEISDIIRLESLNTSSTLGIRSNNVSTSFENESAFDLTK</sequence>